<dbReference type="Proteomes" id="UP000078046">
    <property type="component" value="Unassembled WGS sequence"/>
</dbReference>
<sequence>MSVFIAALVDALILLFLTELFCCIPILFANYKLSNYGKYKKIKSILNCFAGGVFLTTCFEDILPAAQDSFEKTKIDSSKPYVELLTLLGFIVILVIEQFAAMLQGTGKNLISQVNTENVPLTQESRESLLDSVADTSSIESNDIVNTDLVNFNIKNHEMEHSSNSQVLKVVLLVIALSVHSIFEGLAIGCKTTVKEIFILTASVSIHKLIIAFSIGLNISTEGIVPTQSNRKFMFQLLLRTIKTTIAFALASPIGIFIGALIQTNLHGFVHDLTNTICQSLSAGTFIYVVFFEILSDEFTHNDANLNQRKTIHVKLLSFILGFVAITVIEFSGLT</sequence>
<evidence type="ECO:0000256" key="3">
    <source>
        <dbReference type="ARBA" id="ARBA00022989"/>
    </source>
</evidence>
<feature type="transmembrane region" description="Helical" evidence="5">
    <location>
        <begin position="198"/>
        <end position="220"/>
    </location>
</feature>
<name>A0A177AZP0_9BILA</name>
<keyword evidence="4 5" id="KW-0472">Membrane</keyword>
<evidence type="ECO:0000313" key="7">
    <source>
        <dbReference type="Proteomes" id="UP000078046"/>
    </source>
</evidence>
<dbReference type="EMBL" id="LWCA01000870">
    <property type="protein sequence ID" value="OAF66644.1"/>
    <property type="molecule type" value="Genomic_DNA"/>
</dbReference>
<dbReference type="InterPro" id="IPR003689">
    <property type="entry name" value="ZIP"/>
</dbReference>
<dbReference type="PANTHER" id="PTHR11040:SF140">
    <property type="entry name" value="ZRT (ZRT), IRT- (IRT-) LIKE PROTEIN TRANSPORTER"/>
    <property type="match status" value="1"/>
</dbReference>
<dbReference type="AlphaFoldDB" id="A0A177AZP0"/>
<reference evidence="6 7" key="1">
    <citation type="submission" date="2016-04" db="EMBL/GenBank/DDBJ databases">
        <title>The genome of Intoshia linei affirms orthonectids as highly simplified spiralians.</title>
        <authorList>
            <person name="Mikhailov K.V."/>
            <person name="Slusarev G.S."/>
            <person name="Nikitin M.A."/>
            <person name="Logacheva M.D."/>
            <person name="Penin A."/>
            <person name="Aleoshin V."/>
            <person name="Panchin Y.V."/>
        </authorList>
    </citation>
    <scope>NUCLEOTIDE SEQUENCE [LARGE SCALE GENOMIC DNA]</scope>
    <source>
        <strain evidence="6">Intl2013</strain>
        <tissue evidence="6">Whole animal</tissue>
    </source>
</reference>
<feature type="transmembrane region" description="Helical" evidence="5">
    <location>
        <begin position="167"/>
        <end position="186"/>
    </location>
</feature>
<evidence type="ECO:0000256" key="2">
    <source>
        <dbReference type="ARBA" id="ARBA00022692"/>
    </source>
</evidence>
<comment type="caution">
    <text evidence="6">The sequence shown here is derived from an EMBL/GenBank/DDBJ whole genome shotgun (WGS) entry which is preliminary data.</text>
</comment>
<keyword evidence="3 5" id="KW-1133">Transmembrane helix</keyword>
<evidence type="ECO:0000256" key="5">
    <source>
        <dbReference type="SAM" id="Phobius"/>
    </source>
</evidence>
<dbReference type="GO" id="GO:0005886">
    <property type="term" value="C:plasma membrane"/>
    <property type="evidence" value="ECO:0007669"/>
    <property type="project" value="TreeGrafter"/>
</dbReference>
<feature type="transmembrane region" description="Helical" evidence="5">
    <location>
        <begin position="45"/>
        <end position="64"/>
    </location>
</feature>
<protein>
    <submittedName>
        <fullName evidence="6">Solute carrier family 39 member 1</fullName>
    </submittedName>
</protein>
<dbReference type="GO" id="GO:0005385">
    <property type="term" value="F:zinc ion transmembrane transporter activity"/>
    <property type="evidence" value="ECO:0007669"/>
    <property type="project" value="TreeGrafter"/>
</dbReference>
<evidence type="ECO:0000313" key="6">
    <source>
        <dbReference type="EMBL" id="OAF66644.1"/>
    </source>
</evidence>
<organism evidence="6 7">
    <name type="scientific">Intoshia linei</name>
    <dbReference type="NCBI Taxonomy" id="1819745"/>
    <lineage>
        <taxon>Eukaryota</taxon>
        <taxon>Metazoa</taxon>
        <taxon>Spiralia</taxon>
        <taxon>Lophotrochozoa</taxon>
        <taxon>Mesozoa</taxon>
        <taxon>Orthonectida</taxon>
        <taxon>Rhopaluridae</taxon>
        <taxon>Intoshia</taxon>
    </lineage>
</organism>
<feature type="transmembrane region" description="Helical" evidence="5">
    <location>
        <begin position="241"/>
        <end position="262"/>
    </location>
</feature>
<dbReference type="Pfam" id="PF02535">
    <property type="entry name" value="Zip"/>
    <property type="match status" value="1"/>
</dbReference>
<keyword evidence="2 5" id="KW-0812">Transmembrane</keyword>
<feature type="transmembrane region" description="Helical" evidence="5">
    <location>
        <begin position="316"/>
        <end position="334"/>
    </location>
</feature>
<comment type="subcellular location">
    <subcellularLocation>
        <location evidence="1">Membrane</location>
        <topology evidence="1">Multi-pass membrane protein</topology>
    </subcellularLocation>
</comment>
<dbReference type="PANTHER" id="PTHR11040">
    <property type="entry name" value="ZINC/IRON TRANSPORTER"/>
    <property type="match status" value="1"/>
</dbReference>
<evidence type="ECO:0000256" key="4">
    <source>
        <dbReference type="ARBA" id="ARBA00023136"/>
    </source>
</evidence>
<accession>A0A177AZP0</accession>
<feature type="transmembrane region" description="Helical" evidence="5">
    <location>
        <begin position="84"/>
        <end position="103"/>
    </location>
</feature>
<keyword evidence="7" id="KW-1185">Reference proteome</keyword>
<feature type="transmembrane region" description="Helical" evidence="5">
    <location>
        <begin position="274"/>
        <end position="295"/>
    </location>
</feature>
<dbReference type="OrthoDB" id="448280at2759"/>
<gene>
    <name evidence="6" type="ORF">A3Q56_05650</name>
</gene>
<proteinExistence type="predicted"/>
<feature type="transmembrane region" description="Helical" evidence="5">
    <location>
        <begin position="12"/>
        <end position="33"/>
    </location>
</feature>
<evidence type="ECO:0000256" key="1">
    <source>
        <dbReference type="ARBA" id="ARBA00004141"/>
    </source>
</evidence>